<dbReference type="GO" id="GO:0009297">
    <property type="term" value="P:pilus assembly"/>
    <property type="evidence" value="ECO:0007669"/>
    <property type="project" value="InterPro"/>
</dbReference>
<keyword evidence="1" id="KW-0732">Signal</keyword>
<sequence length="792" mass="84240">MNPSCRRCRWIRPLRDALLTASLAVGADFPAFAETPVGSTAVSDIDGEELYLEVILNQARNGQLSRFVRRGERFFASADTLRQLGFRVEGADPGAMRALDEFGGVAVRYDAGKQILSIDAPLSQLSLPTTMLNAPRADEPQAAGPAPGALLNYDLYGSRQDGANNLTATAELRLFGIGDGVFSNTAVTRAYRGRGGDWRGETVRLDSSWQLSFPESAVTVVVGDTFSGFLNWTRTVRLGGVQIGRNFALQPYRITAPLPSFLGEVAVPSSVELYVNGMRQYSGQVPTGPFQLATVPGVTGAGDARIVVTDAFGRTRTLDFPFYATQQLLAKGLSDWSATAGVVRENYGLRSFSYANDPVASGNWRYGVSDRFTAEAHAETGGGLTNAGAGGLWLLRRAGVLSGSYAHSELDGRNGAQTSLAYSWNNGRFNFSADSQRTHGEYRDIASLYGPLPPRVSERVLAGFATPSFGNFSASYVRLAYPEGGTSRYAGAYWSQTFSRGWSAHLSLNQNLDDDDDRSVYLGVSVALGSDYQANLSLQRNGDRDDAVLDASRPVPGDGGYGWRVQARGGDDGGGGLAEAGWINGTGRYGLGFAGFGGASYGYASASGGLVLMGGHLFASRNIGDAFAVVSTDGVGGVPVKLENRLIGRTDEDGMLLVTPLNAWQHNKLSIDPMDLPANMRIADVDLLATPRDRSGARVRFAITPARAAVVVLHDAAGQPLPLGSTARIEGASDTEAIVGYDGETYFDALQAHNRLHARSPAGPCTASFDYPAASDAIPRIGPLICKRETAP</sequence>
<feature type="chain" id="PRO_5020758412" evidence="1">
    <location>
        <begin position="34"/>
        <end position="792"/>
    </location>
</feature>
<dbReference type="Gene3D" id="2.60.40.2610">
    <property type="entry name" value="Outer membrane usher protein FimD, plug domain"/>
    <property type="match status" value="1"/>
</dbReference>
<dbReference type="Pfam" id="PF00577">
    <property type="entry name" value="Usher"/>
    <property type="match status" value="2"/>
</dbReference>
<dbReference type="InterPro" id="IPR000015">
    <property type="entry name" value="Fimb_usher"/>
</dbReference>
<evidence type="ECO:0000313" key="4">
    <source>
        <dbReference type="Proteomes" id="UP000308707"/>
    </source>
</evidence>
<dbReference type="Gene3D" id="2.60.40.3110">
    <property type="match status" value="1"/>
</dbReference>
<accession>A0A4U5JVU8</accession>
<dbReference type="AlphaFoldDB" id="A0A4U5JVU8"/>
<evidence type="ECO:0000256" key="1">
    <source>
        <dbReference type="SAM" id="SignalP"/>
    </source>
</evidence>
<dbReference type="GO" id="GO:0009279">
    <property type="term" value="C:cell outer membrane"/>
    <property type="evidence" value="ECO:0007669"/>
    <property type="project" value="TreeGrafter"/>
</dbReference>
<dbReference type="InterPro" id="IPR042186">
    <property type="entry name" value="FimD_plug_dom"/>
</dbReference>
<dbReference type="PANTHER" id="PTHR30451">
    <property type="entry name" value="OUTER MEMBRANE USHER PROTEIN"/>
    <property type="match status" value="1"/>
</dbReference>
<name>A0A4U5JVU8_9GAMM</name>
<dbReference type="PANTHER" id="PTHR30451:SF5">
    <property type="entry name" value="SLR0019 PROTEIN"/>
    <property type="match status" value="1"/>
</dbReference>
<dbReference type="Proteomes" id="UP000308707">
    <property type="component" value="Unassembled WGS sequence"/>
</dbReference>
<evidence type="ECO:0000313" key="3">
    <source>
        <dbReference type="EMBL" id="TKR32838.1"/>
    </source>
</evidence>
<gene>
    <name evidence="3" type="ORF">FCE95_00435</name>
</gene>
<dbReference type="RefSeq" id="WP_137265047.1">
    <property type="nucleotide sequence ID" value="NZ_SZUA01000001.1"/>
</dbReference>
<dbReference type="Pfam" id="PF13953">
    <property type="entry name" value="PapC_C"/>
    <property type="match status" value="1"/>
</dbReference>
<evidence type="ECO:0000259" key="2">
    <source>
        <dbReference type="Pfam" id="PF13953"/>
    </source>
</evidence>
<proteinExistence type="predicted"/>
<organism evidence="3 4">
    <name type="scientific">Luteimonas gilva</name>
    <dbReference type="NCBI Taxonomy" id="2572684"/>
    <lineage>
        <taxon>Bacteria</taxon>
        <taxon>Pseudomonadati</taxon>
        <taxon>Pseudomonadota</taxon>
        <taxon>Gammaproteobacteria</taxon>
        <taxon>Lysobacterales</taxon>
        <taxon>Lysobacteraceae</taxon>
        <taxon>Luteimonas</taxon>
    </lineage>
</organism>
<dbReference type="InterPro" id="IPR025949">
    <property type="entry name" value="PapC-like_C"/>
</dbReference>
<feature type="signal peptide" evidence="1">
    <location>
        <begin position="1"/>
        <end position="33"/>
    </location>
</feature>
<dbReference type="EMBL" id="SZUA01000001">
    <property type="protein sequence ID" value="TKR32838.1"/>
    <property type="molecule type" value="Genomic_DNA"/>
</dbReference>
<comment type="caution">
    <text evidence="3">The sequence shown here is derived from an EMBL/GenBank/DDBJ whole genome shotgun (WGS) entry which is preliminary data.</text>
</comment>
<dbReference type="Gene3D" id="2.60.40.2070">
    <property type="match status" value="1"/>
</dbReference>
<keyword evidence="4" id="KW-1185">Reference proteome</keyword>
<dbReference type="GO" id="GO:0015473">
    <property type="term" value="F:fimbrial usher porin activity"/>
    <property type="evidence" value="ECO:0007669"/>
    <property type="project" value="InterPro"/>
</dbReference>
<feature type="domain" description="PapC-like C-terminal" evidence="2">
    <location>
        <begin position="712"/>
        <end position="772"/>
    </location>
</feature>
<reference evidence="3 4" key="1">
    <citation type="submission" date="2019-04" db="EMBL/GenBank/DDBJ databases">
        <title>Reference strain of H23.</title>
        <authorList>
            <person name="Luo X."/>
        </authorList>
    </citation>
    <scope>NUCLEOTIDE SEQUENCE [LARGE SCALE GENOMIC DNA]</scope>
    <source>
        <strain evidence="3 4">H23</strain>
    </source>
</reference>
<dbReference type="OrthoDB" id="8587at2"/>
<protein>
    <submittedName>
        <fullName evidence="3">Fimbrial biogenesis outer membrane usher protein</fullName>
    </submittedName>
</protein>
<dbReference type="InterPro" id="IPR043142">
    <property type="entry name" value="PapC-like_C_sf"/>
</dbReference>